<keyword evidence="2" id="KW-1185">Reference proteome</keyword>
<name>E2C6T4_HARSA</name>
<evidence type="ECO:0000313" key="2">
    <source>
        <dbReference type="Proteomes" id="UP000008237"/>
    </source>
</evidence>
<dbReference type="OMA" id="LEMAYSP"/>
<dbReference type="InParanoid" id="E2C6T4"/>
<protein>
    <submittedName>
        <fullName evidence="1">Uncharacterized protein</fullName>
    </submittedName>
</protein>
<dbReference type="PANTHER" id="PTHR33053">
    <property type="entry name" value="PROTEIN, PUTATIVE-RELATED"/>
    <property type="match status" value="1"/>
</dbReference>
<accession>E2C6T4</accession>
<proteinExistence type="predicted"/>
<gene>
    <name evidence="1" type="ORF">EAI_06447</name>
</gene>
<dbReference type="EMBL" id="GL453167">
    <property type="protein sequence ID" value="EFN76345.1"/>
    <property type="molecule type" value="Genomic_DNA"/>
</dbReference>
<dbReference type="Proteomes" id="UP000008237">
    <property type="component" value="Unassembled WGS sequence"/>
</dbReference>
<feature type="non-terminal residue" evidence="1">
    <location>
        <position position="1"/>
    </location>
</feature>
<dbReference type="OrthoDB" id="7699050at2759"/>
<evidence type="ECO:0000313" key="1">
    <source>
        <dbReference type="EMBL" id="EFN76345.1"/>
    </source>
</evidence>
<reference evidence="1 2" key="1">
    <citation type="journal article" date="2010" name="Science">
        <title>Genomic comparison of the ants Camponotus floridanus and Harpegnathos saltator.</title>
        <authorList>
            <person name="Bonasio R."/>
            <person name="Zhang G."/>
            <person name="Ye C."/>
            <person name="Mutti N.S."/>
            <person name="Fang X."/>
            <person name="Qin N."/>
            <person name="Donahue G."/>
            <person name="Yang P."/>
            <person name="Li Q."/>
            <person name="Li C."/>
            <person name="Zhang P."/>
            <person name="Huang Z."/>
            <person name="Berger S.L."/>
            <person name="Reinberg D."/>
            <person name="Wang J."/>
            <person name="Liebig J."/>
        </authorList>
    </citation>
    <scope>NUCLEOTIDE SEQUENCE [LARGE SCALE GENOMIC DNA]</scope>
    <source>
        <strain evidence="1 2">R22 G/1</strain>
    </source>
</reference>
<dbReference type="AlphaFoldDB" id="E2C6T4"/>
<organism evidence="2">
    <name type="scientific">Harpegnathos saltator</name>
    <name type="common">Jerdon's jumping ant</name>
    <dbReference type="NCBI Taxonomy" id="610380"/>
    <lineage>
        <taxon>Eukaryota</taxon>
        <taxon>Metazoa</taxon>
        <taxon>Ecdysozoa</taxon>
        <taxon>Arthropoda</taxon>
        <taxon>Hexapoda</taxon>
        <taxon>Insecta</taxon>
        <taxon>Pterygota</taxon>
        <taxon>Neoptera</taxon>
        <taxon>Endopterygota</taxon>
        <taxon>Hymenoptera</taxon>
        <taxon>Apocrita</taxon>
        <taxon>Aculeata</taxon>
        <taxon>Formicoidea</taxon>
        <taxon>Formicidae</taxon>
        <taxon>Ponerinae</taxon>
        <taxon>Ponerini</taxon>
        <taxon>Harpegnathos</taxon>
    </lineage>
</organism>
<sequence>NIEPTNISLRIREWAMLHNIEHFAINNLLSILKPDHPELPLDARTLLRTPKQINVKYVDPGIYYHFGIEHCVINLLLQNSNSITSNCIELLINIDGLPIAKSSSSQLYPILCSIFSISHVEIIGVYHGNAKPRDANVFLTDLVNDINNAVCNNIYYNTKKYFIKVKAFICDAPAKSFITSIKGHSGYYSCTKCNEPGEFINNRICFPNINNLTLRSDNEFRRKHQEEHHIGTTILESIVDFDMIHCFPLDYMHVICLGVVKKLLMLWVYGNPSRKLSFNQISNISQSLLNVACNITTDFNRKPRSLDEVKRWKATEFRQFLLYSGPIVLKSVISHDRYMNFLSLHVATSILCKSKYKKYLNYAKSLMYYFVKTFIVLYVFYGGDQVSHNVHNLLHICDDVARFGTLDQFRAFKFENYLQLLKKLLKKPEKPLQQIIRRKYELNNVPLHDTHLHSLPTLKKLHHLGPIINNISFIAQYKEVQLNTFVLKTTEPDNCCYTVNNKVINVKNILSTTTGILLIAQEFLSLEDFYIKPCKLSFLGIYSAKNLGPLTLWRLDQI</sequence>
<dbReference type="PANTHER" id="PTHR33053:SF24">
    <property type="entry name" value="TRANSPOSASE DOMAIN-CONTAINING PROTEIN"/>
    <property type="match status" value="1"/>
</dbReference>
<feature type="non-terminal residue" evidence="1">
    <location>
        <position position="558"/>
    </location>
</feature>